<evidence type="ECO:0000313" key="2">
    <source>
        <dbReference type="Proteomes" id="UP001144372"/>
    </source>
</evidence>
<accession>A0A9W6FW10</accession>
<keyword evidence="2" id="KW-1185">Reference proteome</keyword>
<evidence type="ECO:0000313" key="1">
    <source>
        <dbReference type="EMBL" id="GLI35889.1"/>
    </source>
</evidence>
<dbReference type="RefSeq" id="WP_281795985.1">
    <property type="nucleotide sequence ID" value="NZ_BSDR01000001.1"/>
</dbReference>
<gene>
    <name evidence="1" type="ORF">DAMNIGENAA_33220</name>
</gene>
<dbReference type="AlphaFoldDB" id="A0A9W6FW10"/>
<name>A0A9W6FW10_9BACT</name>
<dbReference type="Proteomes" id="UP001144372">
    <property type="component" value="Unassembled WGS sequence"/>
</dbReference>
<protein>
    <recommendedName>
        <fullName evidence="3">Glycosyl transferase family 1</fullName>
    </recommendedName>
</protein>
<sequence>MKRILIIAFHFPPDAAVGGVRPAKFAKYLPEFGWEPYVLTVDQSAYERIDTSRMDSSLSGMIIRRVQLVPSPLELLERIRYAGKSLTLFASNPLLERVEPIMTNPQLDLTTGHFFRRSEGGLA</sequence>
<organism evidence="1 2">
    <name type="scientific">Desulforhabdus amnigena</name>
    <dbReference type="NCBI Taxonomy" id="40218"/>
    <lineage>
        <taxon>Bacteria</taxon>
        <taxon>Pseudomonadati</taxon>
        <taxon>Thermodesulfobacteriota</taxon>
        <taxon>Syntrophobacteria</taxon>
        <taxon>Syntrophobacterales</taxon>
        <taxon>Syntrophobacteraceae</taxon>
        <taxon>Desulforhabdus</taxon>
    </lineage>
</organism>
<comment type="caution">
    <text evidence="1">The sequence shown here is derived from an EMBL/GenBank/DDBJ whole genome shotgun (WGS) entry which is preliminary data.</text>
</comment>
<dbReference type="EMBL" id="BSDR01000001">
    <property type="protein sequence ID" value="GLI35889.1"/>
    <property type="molecule type" value="Genomic_DNA"/>
</dbReference>
<proteinExistence type="predicted"/>
<reference evidence="1" key="1">
    <citation type="submission" date="2022-12" db="EMBL/GenBank/DDBJ databases">
        <title>Reference genome sequencing for broad-spectrum identification of bacterial and archaeal isolates by mass spectrometry.</title>
        <authorList>
            <person name="Sekiguchi Y."/>
            <person name="Tourlousse D.M."/>
        </authorList>
    </citation>
    <scope>NUCLEOTIDE SEQUENCE</scope>
    <source>
        <strain evidence="1">ASRB1</strain>
    </source>
</reference>
<evidence type="ECO:0008006" key="3">
    <source>
        <dbReference type="Google" id="ProtNLM"/>
    </source>
</evidence>